<dbReference type="AlphaFoldDB" id="F3PQA7"/>
<dbReference type="RefSeq" id="WP_009124141.1">
    <property type="nucleotide sequence ID" value="NZ_GL882614.1"/>
</dbReference>
<dbReference type="PROSITE" id="PS50005">
    <property type="entry name" value="TPR"/>
    <property type="match status" value="3"/>
</dbReference>
<protein>
    <submittedName>
        <fullName evidence="4">Tetratricopeptide repeat protein</fullName>
    </submittedName>
</protein>
<evidence type="ECO:0000313" key="5">
    <source>
        <dbReference type="Proteomes" id="UP000003416"/>
    </source>
</evidence>
<dbReference type="InterPro" id="IPR050498">
    <property type="entry name" value="Ycf3"/>
</dbReference>
<dbReference type="HOGENOM" id="CLU_022117_0_0_10"/>
<dbReference type="STRING" id="763034.HMPREF9446_00900"/>
<keyword evidence="1" id="KW-0677">Repeat</keyword>
<dbReference type="Pfam" id="PF13181">
    <property type="entry name" value="TPR_8"/>
    <property type="match status" value="2"/>
</dbReference>
<proteinExistence type="predicted"/>
<evidence type="ECO:0000256" key="3">
    <source>
        <dbReference type="PROSITE-ProRule" id="PRU00339"/>
    </source>
</evidence>
<evidence type="ECO:0000256" key="1">
    <source>
        <dbReference type="ARBA" id="ARBA00022737"/>
    </source>
</evidence>
<dbReference type="InterPro" id="IPR019734">
    <property type="entry name" value="TPR_rpt"/>
</dbReference>
<feature type="repeat" description="TPR" evidence="3">
    <location>
        <begin position="634"/>
        <end position="667"/>
    </location>
</feature>
<reference evidence="4 5" key="1">
    <citation type="submission" date="2011-02" db="EMBL/GenBank/DDBJ databases">
        <authorList>
            <person name="Weinstock G."/>
            <person name="Sodergren E."/>
            <person name="Clifton S."/>
            <person name="Fulton L."/>
            <person name="Fulton B."/>
            <person name="Courtney L."/>
            <person name="Fronick C."/>
            <person name="Harrison M."/>
            <person name="Strong C."/>
            <person name="Farmer C."/>
            <person name="Delahaunty K."/>
            <person name="Markovic C."/>
            <person name="Hall O."/>
            <person name="Minx P."/>
            <person name="Tomlinson C."/>
            <person name="Mitreva M."/>
            <person name="Hou S."/>
            <person name="Chen J."/>
            <person name="Wollam A."/>
            <person name="Pepin K.H."/>
            <person name="Johnson M."/>
            <person name="Bhonagiri V."/>
            <person name="Zhang X."/>
            <person name="Suruliraj S."/>
            <person name="Warren W."/>
            <person name="Chinwalla A."/>
            <person name="Mardis E.R."/>
            <person name="Wilson R.K."/>
        </authorList>
    </citation>
    <scope>NUCLEOTIDE SEQUENCE [LARGE SCALE GENOMIC DNA]</scope>
    <source>
        <strain evidence="4 5">YIT 12057</strain>
    </source>
</reference>
<dbReference type="InterPro" id="IPR011990">
    <property type="entry name" value="TPR-like_helical_dom_sf"/>
</dbReference>
<comment type="caution">
    <text evidence="4">The sequence shown here is derived from an EMBL/GenBank/DDBJ whole genome shotgun (WGS) entry which is preliminary data.</text>
</comment>
<name>F3PQA7_9BACE</name>
<dbReference type="GeneID" id="86048646"/>
<dbReference type="SMART" id="SM00028">
    <property type="entry name" value="TPR"/>
    <property type="match status" value="6"/>
</dbReference>
<dbReference type="Proteomes" id="UP000003416">
    <property type="component" value="Unassembled WGS sequence"/>
</dbReference>
<dbReference type="PANTHER" id="PTHR44858:SF1">
    <property type="entry name" value="UDP-N-ACETYLGLUCOSAMINE--PEPTIDE N-ACETYLGLUCOSAMINYLTRANSFERASE SPINDLY-RELATED"/>
    <property type="match status" value="1"/>
</dbReference>
<dbReference type="PANTHER" id="PTHR44858">
    <property type="entry name" value="TETRATRICOPEPTIDE REPEAT PROTEIN 6"/>
    <property type="match status" value="1"/>
</dbReference>
<evidence type="ECO:0000256" key="2">
    <source>
        <dbReference type="ARBA" id="ARBA00022803"/>
    </source>
</evidence>
<dbReference type="Pfam" id="PF12895">
    <property type="entry name" value="ANAPC3"/>
    <property type="match status" value="1"/>
</dbReference>
<accession>F3PQA7</accession>
<feature type="repeat" description="TPR" evidence="3">
    <location>
        <begin position="566"/>
        <end position="599"/>
    </location>
</feature>
<gene>
    <name evidence="4" type="ORF">HMPREF9446_00900</name>
</gene>
<dbReference type="Gene3D" id="1.25.40.10">
    <property type="entry name" value="Tetratricopeptide repeat domain"/>
    <property type="match status" value="2"/>
</dbReference>
<feature type="repeat" description="TPR" evidence="3">
    <location>
        <begin position="532"/>
        <end position="565"/>
    </location>
</feature>
<keyword evidence="5" id="KW-1185">Reference proteome</keyword>
<sequence length="732" mass="85990">MNEQTIQEQYQHIISLLQQKRLKEAQSLLETFLWDSSNWSLRNRLEQAQISYRYMLQYMKQGVNDPERPKLYRKLLAETWEIADQVRLGSLDEVSSHYYHSLRKNRKRLPEEYDIATLRKVLESFPDDMAVCRLMPDNQNLDAVLKRHEETNQVLFLATWSNSAWTAKDEQQAKELLESELLPVNDLCLFTSAVTLSLMECFDMRKFAWLLDATTHAETHVNQRALVGIAIALHIYPARLSYYPELTARLSLFNEDSSFGKQLNRVYIQLLRSQETEKIDKKMREEIIPEMMKNVSIMRNMKFGFEDNAADENDLNPDWEKAFEQSGLGDKIREMNELQLEGADVYMSTFAQLKSYPFFREPYNWFYPFDMQHSSLIKEFGFKPTGDNAILSLILQSGFFCDSDKYSLCFTMAHIPQTQREMMLSQMTSQDLNDLADESKSSSLRQYAQRPDVNSNQYIHDLYRFFKLNQRRLEFRDIFKEEIALHRIPALKEILCKPGLLAAVADFHFRKQHYTEALEVYQNLINQNHTDADIFQKAGYCLQKEKRYKEAVSAYCKADILKPDHVWTIRHLATCYRQMRDFTSALEYYRKAETIQPENHNILFYTGSCLAEQEKYEEALQYFFKLDFIENNNVKAWRAIGWCSFVSGKHEQAMKYYNKILDSRPLATDYLNAGHVAWRLGNLEKAAELYGKAALESGSREAFREMFSKDKETLIKQGINEKDIPLMMDLAD</sequence>
<organism evidence="4 5">
    <name type="scientific">Bacteroides fluxus YIT 12057</name>
    <dbReference type="NCBI Taxonomy" id="763034"/>
    <lineage>
        <taxon>Bacteria</taxon>
        <taxon>Pseudomonadati</taxon>
        <taxon>Bacteroidota</taxon>
        <taxon>Bacteroidia</taxon>
        <taxon>Bacteroidales</taxon>
        <taxon>Bacteroidaceae</taxon>
        <taxon>Bacteroides</taxon>
    </lineage>
</organism>
<evidence type="ECO:0000313" key="4">
    <source>
        <dbReference type="EMBL" id="EGF59149.1"/>
    </source>
</evidence>
<dbReference type="SUPFAM" id="SSF48452">
    <property type="entry name" value="TPR-like"/>
    <property type="match status" value="1"/>
</dbReference>
<keyword evidence="2 3" id="KW-0802">TPR repeat</keyword>
<dbReference type="eggNOG" id="COG0457">
    <property type="taxonomic scope" value="Bacteria"/>
</dbReference>
<dbReference type="EMBL" id="AFBN01000013">
    <property type="protein sequence ID" value="EGF59149.1"/>
    <property type="molecule type" value="Genomic_DNA"/>
</dbReference>